<dbReference type="GO" id="GO:0016413">
    <property type="term" value="F:O-acetyltransferase activity"/>
    <property type="evidence" value="ECO:0007669"/>
    <property type="project" value="InterPro"/>
</dbReference>
<evidence type="ECO:0000256" key="2">
    <source>
        <dbReference type="ARBA" id="ARBA00007727"/>
    </source>
</evidence>
<keyword evidence="3" id="KW-0812">Transmembrane</keyword>
<feature type="domain" description="Trichome birefringence-like C-terminal" evidence="8">
    <location>
        <begin position="202"/>
        <end position="331"/>
    </location>
</feature>
<feature type="region of interest" description="Disordered" evidence="7">
    <location>
        <begin position="570"/>
        <end position="626"/>
    </location>
</feature>
<comment type="subcellular location">
    <subcellularLocation>
        <location evidence="1">Membrane</location>
        <topology evidence="1">Single-pass membrane protein</topology>
    </subcellularLocation>
</comment>
<dbReference type="Gene3D" id="3.30.530.20">
    <property type="match status" value="1"/>
</dbReference>
<dbReference type="InterPro" id="IPR023393">
    <property type="entry name" value="START-like_dom_sf"/>
</dbReference>
<dbReference type="CDD" id="cd07821">
    <property type="entry name" value="PYR_PYL_RCAR_like"/>
    <property type="match status" value="1"/>
</dbReference>
<protein>
    <submittedName>
        <fullName evidence="10">Uncharacterized protein</fullName>
    </submittedName>
</protein>
<evidence type="ECO:0000256" key="3">
    <source>
        <dbReference type="ARBA" id="ARBA00022692"/>
    </source>
</evidence>
<dbReference type="Pfam" id="PF13839">
    <property type="entry name" value="PC-Esterase"/>
    <property type="match status" value="2"/>
</dbReference>
<dbReference type="PANTHER" id="PTHR32285:SF11">
    <property type="entry name" value="PROTEIN TRICHOME BIREFRINGENCE-LIKE 34"/>
    <property type="match status" value="1"/>
</dbReference>
<evidence type="ECO:0000256" key="6">
    <source>
        <dbReference type="ARBA" id="ARBA00023136"/>
    </source>
</evidence>
<feature type="compositionally biased region" description="Low complexity" evidence="7">
    <location>
        <begin position="601"/>
        <end position="613"/>
    </location>
</feature>
<dbReference type="Pfam" id="PF10604">
    <property type="entry name" value="Polyketide_cyc2"/>
    <property type="match status" value="1"/>
</dbReference>
<dbReference type="AlphaFoldDB" id="A0AAV6KEF2"/>
<dbReference type="InterPro" id="IPR029962">
    <property type="entry name" value="TBL"/>
</dbReference>
<dbReference type="EMBL" id="JACTNZ010000005">
    <property type="protein sequence ID" value="KAG5550668.1"/>
    <property type="molecule type" value="Genomic_DNA"/>
</dbReference>
<sequence>MPEPKSSLLFHRYNTNTCPKQQSQQQQQQPHPRRSPLTCATPVPDTVSRYHAHAVGPNQCCSAVTQQISAPISAVWPVVRRFDNPQAYKHFVKSCHVVNGDGSVGTVREIHVISGLPAANSTERLEILDDERHVISFSVMGGDHRLANYRSVTTLHPSPDGMGTVVVESYVVDTPAGNTNEETCVFVDTIVRLIFLSIKWWVNVKSKEYNATIQHYWAPYLVQSNSDHPVLHNFSSEQIVGVQAIERHARHWTDADILVFNSHMWWRRPKFKVLWGSFESPDKIYEEVEMLRALEIVLKTWSDWLEFHINRTKTKIYFVSRSPTHERSCHTDEAALNRSGYILASPVLLEANVGFFSGGEEWGKAKGENCYSETEPVLKEGYRGRESNPRLDQMVETTINNLKTRGLEIQTIDITQLSEYRKDAHTSIYQRMWNRLTKEQLANPKTYADCVNWPQGAGKQMAKTLILRCSANSLITLLFAFVFVAVYWAGERRLRVFEDEDHETMQRNSSAKCNLFSGKWVFDNKSYPLYKEKECTFMSDEFACEKYGRKDLNYQSWRWQPHQCDLPRAPTSKRFQSLPDPHKTPTPRRSPSPSACPPPARGSSRRSSPAAGRWSTPSSRKPLPPWLTPSAIGVRRVLVHNHPLQPLEEHVSDISVSSVQQKEDALTENSRKTCSDAHFLVNSENFKVMREKQLELQHTMSRKGYARLTAELKEKRNVASISRAVVWANGHRDKNGKPKNKNVAQKIVQCHSIVGEAQGEEDGVRWRFFE</sequence>
<gene>
    <name evidence="10" type="ORF">RHGRI_015574</name>
</gene>
<dbReference type="Pfam" id="PF14416">
    <property type="entry name" value="PMR5N"/>
    <property type="match status" value="1"/>
</dbReference>
<dbReference type="Proteomes" id="UP000823749">
    <property type="component" value="Chromosome 5"/>
</dbReference>
<dbReference type="SUPFAM" id="SSF55961">
    <property type="entry name" value="Bet v1-like"/>
    <property type="match status" value="1"/>
</dbReference>
<keyword evidence="4" id="KW-0735">Signal-anchor</keyword>
<dbReference type="InterPro" id="IPR025846">
    <property type="entry name" value="TBL_N"/>
</dbReference>
<feature type="domain" description="Trichome birefringence-like C-terminal" evidence="8">
    <location>
        <begin position="359"/>
        <end position="453"/>
    </location>
</feature>
<comment type="caution">
    <text evidence="10">The sequence shown here is derived from an EMBL/GenBank/DDBJ whole genome shotgun (WGS) entry which is preliminary data.</text>
</comment>
<evidence type="ECO:0000313" key="10">
    <source>
        <dbReference type="EMBL" id="KAG5550668.1"/>
    </source>
</evidence>
<reference evidence="10" key="1">
    <citation type="submission" date="2020-08" db="EMBL/GenBank/DDBJ databases">
        <title>Plant Genome Project.</title>
        <authorList>
            <person name="Zhang R.-G."/>
        </authorList>
    </citation>
    <scope>NUCLEOTIDE SEQUENCE</scope>
    <source>
        <strain evidence="10">WSP0</strain>
        <tissue evidence="10">Leaf</tissue>
    </source>
</reference>
<proteinExistence type="inferred from homology"/>
<dbReference type="InterPro" id="IPR026057">
    <property type="entry name" value="TBL_C"/>
</dbReference>
<feature type="domain" description="Trichome birefringence-like N-terminal" evidence="9">
    <location>
        <begin position="512"/>
        <end position="565"/>
    </location>
</feature>
<dbReference type="GO" id="GO:0004864">
    <property type="term" value="F:protein phosphatase inhibitor activity"/>
    <property type="evidence" value="ECO:0007669"/>
    <property type="project" value="UniProtKB-ARBA"/>
</dbReference>
<evidence type="ECO:0000256" key="1">
    <source>
        <dbReference type="ARBA" id="ARBA00004167"/>
    </source>
</evidence>
<accession>A0AAV6KEF2</accession>
<keyword evidence="5" id="KW-1133">Transmembrane helix</keyword>
<evidence type="ECO:0000256" key="5">
    <source>
        <dbReference type="ARBA" id="ARBA00022989"/>
    </source>
</evidence>
<organism evidence="10 11">
    <name type="scientific">Rhododendron griersonianum</name>
    <dbReference type="NCBI Taxonomy" id="479676"/>
    <lineage>
        <taxon>Eukaryota</taxon>
        <taxon>Viridiplantae</taxon>
        <taxon>Streptophyta</taxon>
        <taxon>Embryophyta</taxon>
        <taxon>Tracheophyta</taxon>
        <taxon>Spermatophyta</taxon>
        <taxon>Magnoliopsida</taxon>
        <taxon>eudicotyledons</taxon>
        <taxon>Gunneridae</taxon>
        <taxon>Pentapetalae</taxon>
        <taxon>asterids</taxon>
        <taxon>Ericales</taxon>
        <taxon>Ericaceae</taxon>
        <taxon>Ericoideae</taxon>
        <taxon>Rhodoreae</taxon>
        <taxon>Rhododendron</taxon>
    </lineage>
</organism>
<comment type="similarity">
    <text evidence="2">Belongs to the PC-esterase family. TBL subfamily.</text>
</comment>
<dbReference type="PANTHER" id="PTHR32285">
    <property type="entry name" value="PROTEIN TRICHOME BIREFRINGENCE-LIKE 9-RELATED"/>
    <property type="match status" value="1"/>
</dbReference>
<keyword evidence="11" id="KW-1185">Reference proteome</keyword>
<evidence type="ECO:0000313" key="11">
    <source>
        <dbReference type="Proteomes" id="UP000823749"/>
    </source>
</evidence>
<evidence type="ECO:0000259" key="8">
    <source>
        <dbReference type="Pfam" id="PF13839"/>
    </source>
</evidence>
<feature type="compositionally biased region" description="Pro residues" evidence="7">
    <location>
        <begin position="588"/>
        <end position="600"/>
    </location>
</feature>
<evidence type="ECO:0000256" key="4">
    <source>
        <dbReference type="ARBA" id="ARBA00022968"/>
    </source>
</evidence>
<evidence type="ECO:0000259" key="9">
    <source>
        <dbReference type="Pfam" id="PF14416"/>
    </source>
</evidence>
<dbReference type="InterPro" id="IPR019587">
    <property type="entry name" value="Polyketide_cyclase/dehydratase"/>
</dbReference>
<keyword evidence="6" id="KW-0472">Membrane</keyword>
<evidence type="ECO:0000256" key="7">
    <source>
        <dbReference type="SAM" id="MobiDB-lite"/>
    </source>
</evidence>
<dbReference type="GO" id="GO:0016020">
    <property type="term" value="C:membrane"/>
    <property type="evidence" value="ECO:0007669"/>
    <property type="project" value="UniProtKB-SubCell"/>
</dbReference>
<dbReference type="GO" id="GO:0005794">
    <property type="term" value="C:Golgi apparatus"/>
    <property type="evidence" value="ECO:0007669"/>
    <property type="project" value="TreeGrafter"/>
</dbReference>
<name>A0AAV6KEF2_9ERIC</name>